<evidence type="ECO:0000256" key="5">
    <source>
        <dbReference type="ARBA" id="ARBA00022519"/>
    </source>
</evidence>
<dbReference type="AlphaFoldDB" id="A0AAJ2MVK9"/>
<keyword evidence="4" id="KW-1003">Cell membrane</keyword>
<evidence type="ECO:0000256" key="8">
    <source>
        <dbReference type="ARBA" id="ARBA00022989"/>
    </source>
</evidence>
<feature type="transmembrane region" description="Helical" evidence="10">
    <location>
        <begin position="20"/>
        <end position="40"/>
    </location>
</feature>
<evidence type="ECO:0000256" key="6">
    <source>
        <dbReference type="ARBA" id="ARBA00022692"/>
    </source>
</evidence>
<dbReference type="Proteomes" id="UP001251948">
    <property type="component" value="Unassembled WGS sequence"/>
</dbReference>
<accession>A0AAJ2MVK9</accession>
<dbReference type="Pfam" id="PF03544">
    <property type="entry name" value="TonB_C"/>
    <property type="match status" value="1"/>
</dbReference>
<evidence type="ECO:0000256" key="3">
    <source>
        <dbReference type="ARBA" id="ARBA00022448"/>
    </source>
</evidence>
<dbReference type="PANTHER" id="PTHR33446:SF2">
    <property type="entry name" value="PROTEIN TONB"/>
    <property type="match status" value="1"/>
</dbReference>
<keyword evidence="8 10" id="KW-1133">Transmembrane helix</keyword>
<organism evidence="12 13">
    <name type="scientific">Stenotrophomonas maltophilia</name>
    <name type="common">Pseudomonas maltophilia</name>
    <name type="synonym">Xanthomonas maltophilia</name>
    <dbReference type="NCBI Taxonomy" id="40324"/>
    <lineage>
        <taxon>Bacteria</taxon>
        <taxon>Pseudomonadati</taxon>
        <taxon>Pseudomonadota</taxon>
        <taxon>Gammaproteobacteria</taxon>
        <taxon>Lysobacterales</taxon>
        <taxon>Lysobacteraceae</taxon>
        <taxon>Stenotrophomonas</taxon>
        <taxon>Stenotrophomonas maltophilia group</taxon>
    </lineage>
</organism>
<evidence type="ECO:0000256" key="2">
    <source>
        <dbReference type="ARBA" id="ARBA00006555"/>
    </source>
</evidence>
<dbReference type="NCBIfam" id="TIGR01352">
    <property type="entry name" value="tonB_Cterm"/>
    <property type="match status" value="1"/>
</dbReference>
<comment type="caution">
    <text evidence="12">The sequence shown here is derived from an EMBL/GenBank/DDBJ whole genome shotgun (WGS) entry which is preliminary data.</text>
</comment>
<dbReference type="GO" id="GO:0031992">
    <property type="term" value="F:energy transducer activity"/>
    <property type="evidence" value="ECO:0007669"/>
    <property type="project" value="TreeGrafter"/>
</dbReference>
<keyword evidence="7" id="KW-0653">Protein transport</keyword>
<protein>
    <submittedName>
        <fullName evidence="12">TonB family protein</fullName>
    </submittedName>
</protein>
<dbReference type="EMBL" id="JAVSKO010000006">
    <property type="protein sequence ID" value="MDT3469545.1"/>
    <property type="molecule type" value="Genomic_DNA"/>
</dbReference>
<evidence type="ECO:0000256" key="1">
    <source>
        <dbReference type="ARBA" id="ARBA00004383"/>
    </source>
</evidence>
<evidence type="ECO:0000256" key="9">
    <source>
        <dbReference type="ARBA" id="ARBA00023136"/>
    </source>
</evidence>
<dbReference type="RefSeq" id="WP_308309406.1">
    <property type="nucleotide sequence ID" value="NZ_JAVSKO010000006.1"/>
</dbReference>
<dbReference type="PANTHER" id="PTHR33446">
    <property type="entry name" value="PROTEIN TONB-RELATED"/>
    <property type="match status" value="1"/>
</dbReference>
<gene>
    <name evidence="12" type="ORF">ROV92_16310</name>
</gene>
<dbReference type="GO" id="GO:0098797">
    <property type="term" value="C:plasma membrane protein complex"/>
    <property type="evidence" value="ECO:0007669"/>
    <property type="project" value="TreeGrafter"/>
</dbReference>
<keyword evidence="5" id="KW-0997">Cell inner membrane</keyword>
<keyword evidence="3" id="KW-0813">Transport</keyword>
<evidence type="ECO:0000256" key="4">
    <source>
        <dbReference type="ARBA" id="ARBA00022475"/>
    </source>
</evidence>
<dbReference type="GO" id="GO:0015031">
    <property type="term" value="P:protein transport"/>
    <property type="evidence" value="ECO:0007669"/>
    <property type="project" value="UniProtKB-KW"/>
</dbReference>
<sequence>MVRTYPVASPHFDPARVAAWSAAIALHLLAFLLLLIPATYQAITTLPRDNTTVRLIPKEIPRPPEPPKLRTEPQHVDVVPKQQTMPKEATPLPAPTATLEEAQGIVTPAAEPASLPSVPAIDSSTPMAGAQLQYRSAPPPAYPLPALRNHEQGTVLLRVEVDSSGQPVVVSIERSSGSRSLDQAARQQVLKRWRFEPAQRDGVAVPAIGLVPVQFSLPD</sequence>
<dbReference type="Gene3D" id="3.30.1150.10">
    <property type="match status" value="1"/>
</dbReference>
<dbReference type="InterPro" id="IPR037682">
    <property type="entry name" value="TonB_C"/>
</dbReference>
<evidence type="ECO:0000313" key="12">
    <source>
        <dbReference type="EMBL" id="MDT3469545.1"/>
    </source>
</evidence>
<dbReference type="SUPFAM" id="SSF74653">
    <property type="entry name" value="TolA/TonB C-terminal domain"/>
    <property type="match status" value="1"/>
</dbReference>
<comment type="subcellular location">
    <subcellularLocation>
        <location evidence="1">Cell inner membrane</location>
        <topology evidence="1">Single-pass membrane protein</topology>
        <orientation evidence="1">Periplasmic side</orientation>
    </subcellularLocation>
</comment>
<comment type="similarity">
    <text evidence="2">Belongs to the TonB family.</text>
</comment>
<evidence type="ECO:0000256" key="7">
    <source>
        <dbReference type="ARBA" id="ARBA00022927"/>
    </source>
</evidence>
<evidence type="ECO:0000259" key="11">
    <source>
        <dbReference type="PROSITE" id="PS52015"/>
    </source>
</evidence>
<reference evidence="12" key="1">
    <citation type="submission" date="2023-07" db="EMBL/GenBank/DDBJ databases">
        <title>Comparative genomics of clinical Stenotrophomonas maltophilia isolates reveals regions of diversity which correlate with colonization and persistence in vivo.</title>
        <authorList>
            <person name="Mcdaniel M.S."/>
            <person name="Swords W.E."/>
            <person name="Sumpter N.A."/>
            <person name="Lindgren N.R."/>
            <person name="Billiot C.E."/>
        </authorList>
    </citation>
    <scope>NUCLEOTIDE SEQUENCE</scope>
    <source>
        <strain evidence="12">Ism4</strain>
    </source>
</reference>
<dbReference type="PROSITE" id="PS52015">
    <property type="entry name" value="TONB_CTD"/>
    <property type="match status" value="1"/>
</dbReference>
<name>A0AAJ2MVK9_STEMA</name>
<evidence type="ECO:0000313" key="13">
    <source>
        <dbReference type="Proteomes" id="UP001251948"/>
    </source>
</evidence>
<keyword evidence="9 10" id="KW-0472">Membrane</keyword>
<feature type="domain" description="TonB C-terminal" evidence="11">
    <location>
        <begin position="127"/>
        <end position="219"/>
    </location>
</feature>
<evidence type="ECO:0000256" key="10">
    <source>
        <dbReference type="SAM" id="Phobius"/>
    </source>
</evidence>
<dbReference type="GO" id="GO:0055085">
    <property type="term" value="P:transmembrane transport"/>
    <property type="evidence" value="ECO:0007669"/>
    <property type="project" value="InterPro"/>
</dbReference>
<dbReference type="InterPro" id="IPR006260">
    <property type="entry name" value="TonB/TolA_C"/>
</dbReference>
<keyword evidence="6 10" id="KW-0812">Transmembrane</keyword>
<proteinExistence type="inferred from homology"/>
<dbReference type="InterPro" id="IPR051045">
    <property type="entry name" value="TonB-dependent_transducer"/>
</dbReference>